<dbReference type="PANTHER" id="PTHR43537">
    <property type="entry name" value="TRANSCRIPTIONAL REGULATOR, GNTR FAMILY"/>
    <property type="match status" value="1"/>
</dbReference>
<evidence type="ECO:0000313" key="7">
    <source>
        <dbReference type="Proteomes" id="UP000298781"/>
    </source>
</evidence>
<dbReference type="InterPro" id="IPR036390">
    <property type="entry name" value="WH_DNA-bd_sf"/>
</dbReference>
<feature type="domain" description="HTH gntR-type" evidence="5">
    <location>
        <begin position="26"/>
        <end position="93"/>
    </location>
</feature>
<dbReference type="SUPFAM" id="SSF46785">
    <property type="entry name" value="Winged helix' DNA-binding domain"/>
    <property type="match status" value="1"/>
</dbReference>
<dbReference type="CDD" id="cd07377">
    <property type="entry name" value="WHTH_GntR"/>
    <property type="match status" value="1"/>
</dbReference>
<organism evidence="6 7">
    <name type="scientific">Phreatobacter stygius</name>
    <dbReference type="NCBI Taxonomy" id="1940610"/>
    <lineage>
        <taxon>Bacteria</taxon>
        <taxon>Pseudomonadati</taxon>
        <taxon>Pseudomonadota</taxon>
        <taxon>Alphaproteobacteria</taxon>
        <taxon>Hyphomicrobiales</taxon>
        <taxon>Phreatobacteraceae</taxon>
        <taxon>Phreatobacter</taxon>
    </lineage>
</organism>
<dbReference type="Gene3D" id="1.20.120.530">
    <property type="entry name" value="GntR ligand-binding domain-like"/>
    <property type="match status" value="1"/>
</dbReference>
<evidence type="ECO:0000313" key="6">
    <source>
        <dbReference type="EMBL" id="QCI65690.1"/>
    </source>
</evidence>
<feature type="compositionally biased region" description="Basic residues" evidence="4">
    <location>
        <begin position="239"/>
        <end position="251"/>
    </location>
</feature>
<dbReference type="Proteomes" id="UP000298781">
    <property type="component" value="Chromosome"/>
</dbReference>
<dbReference type="GO" id="GO:0003700">
    <property type="term" value="F:DNA-binding transcription factor activity"/>
    <property type="evidence" value="ECO:0007669"/>
    <property type="project" value="InterPro"/>
</dbReference>
<keyword evidence="7" id="KW-1185">Reference proteome</keyword>
<dbReference type="InterPro" id="IPR036388">
    <property type="entry name" value="WH-like_DNA-bd_sf"/>
</dbReference>
<dbReference type="PANTHER" id="PTHR43537:SF41">
    <property type="entry name" value="TRANSCRIPTIONAL REGULATORY PROTEIN"/>
    <property type="match status" value="1"/>
</dbReference>
<evidence type="ECO:0000256" key="1">
    <source>
        <dbReference type="ARBA" id="ARBA00023015"/>
    </source>
</evidence>
<evidence type="ECO:0000259" key="5">
    <source>
        <dbReference type="PROSITE" id="PS50949"/>
    </source>
</evidence>
<dbReference type="SUPFAM" id="SSF48008">
    <property type="entry name" value="GntR ligand-binding domain-like"/>
    <property type="match status" value="1"/>
</dbReference>
<dbReference type="EMBL" id="CP039690">
    <property type="protein sequence ID" value="QCI65690.1"/>
    <property type="molecule type" value="Genomic_DNA"/>
</dbReference>
<sequence length="251" mass="28627">MPGSSPLNGHRRGDRPRMKGQSMTRATAAEEVVRILRDRILSGVLEEGVALRQEKIATELGVSRIPVREALKQLEVEGLVKIVSHSGAVVAELSLDEIRQTFELRAVVESWLLSAAIPFMSDEDLAEAEAIIAEMDHSGIETWGEMNWRFHERLYRPARRDHITAMIRKIHEGTDRYIYMHMKVTDGRRKAQADHRHILELCRAKDLHRAVAVLEAHILDVADRLTESVETARQSAMAKRPRRRRRTGQPQ</sequence>
<dbReference type="InterPro" id="IPR000524">
    <property type="entry name" value="Tscrpt_reg_HTH_GntR"/>
</dbReference>
<dbReference type="InterPro" id="IPR008920">
    <property type="entry name" value="TF_FadR/GntR_C"/>
</dbReference>
<dbReference type="PRINTS" id="PR00035">
    <property type="entry name" value="HTHGNTR"/>
</dbReference>
<dbReference type="AlphaFoldDB" id="A0A4D7B684"/>
<keyword evidence="2" id="KW-0238">DNA-binding</keyword>
<evidence type="ECO:0000256" key="2">
    <source>
        <dbReference type="ARBA" id="ARBA00023125"/>
    </source>
</evidence>
<evidence type="ECO:0000256" key="3">
    <source>
        <dbReference type="ARBA" id="ARBA00023163"/>
    </source>
</evidence>
<dbReference type="Pfam" id="PF07729">
    <property type="entry name" value="FCD"/>
    <property type="match status" value="1"/>
</dbReference>
<dbReference type="Gene3D" id="1.10.10.10">
    <property type="entry name" value="Winged helix-like DNA-binding domain superfamily/Winged helix DNA-binding domain"/>
    <property type="match status" value="1"/>
</dbReference>
<protein>
    <submittedName>
        <fullName evidence="6">GntR family transcriptional regulator</fullName>
    </submittedName>
</protein>
<dbReference type="Pfam" id="PF00392">
    <property type="entry name" value="GntR"/>
    <property type="match status" value="1"/>
</dbReference>
<proteinExistence type="predicted"/>
<feature type="region of interest" description="Disordered" evidence="4">
    <location>
        <begin position="1"/>
        <end position="26"/>
    </location>
</feature>
<dbReference type="GO" id="GO:0003677">
    <property type="term" value="F:DNA binding"/>
    <property type="evidence" value="ECO:0007669"/>
    <property type="project" value="UniProtKB-KW"/>
</dbReference>
<evidence type="ECO:0000256" key="4">
    <source>
        <dbReference type="SAM" id="MobiDB-lite"/>
    </source>
</evidence>
<dbReference type="InterPro" id="IPR011711">
    <property type="entry name" value="GntR_C"/>
</dbReference>
<dbReference type="SMART" id="SM00345">
    <property type="entry name" value="HTH_GNTR"/>
    <property type="match status" value="1"/>
</dbReference>
<accession>A0A4D7B684</accession>
<gene>
    <name evidence="6" type="ORF">E8M01_16620</name>
</gene>
<dbReference type="KEGG" id="pstg:E8M01_16620"/>
<dbReference type="PROSITE" id="PS50949">
    <property type="entry name" value="HTH_GNTR"/>
    <property type="match status" value="1"/>
</dbReference>
<dbReference type="SMART" id="SM00895">
    <property type="entry name" value="FCD"/>
    <property type="match status" value="1"/>
</dbReference>
<keyword evidence="3" id="KW-0804">Transcription</keyword>
<feature type="region of interest" description="Disordered" evidence="4">
    <location>
        <begin position="232"/>
        <end position="251"/>
    </location>
</feature>
<reference evidence="6 7" key="1">
    <citation type="submission" date="2019-04" db="EMBL/GenBank/DDBJ databases">
        <title>Phreatobacter aquaticus sp. nov.</title>
        <authorList>
            <person name="Choi A."/>
        </authorList>
    </citation>
    <scope>NUCLEOTIDE SEQUENCE [LARGE SCALE GENOMIC DNA]</scope>
    <source>
        <strain evidence="6 7">KCTC 52518</strain>
    </source>
</reference>
<name>A0A4D7B684_9HYPH</name>
<dbReference type="OrthoDB" id="9810548at2"/>
<keyword evidence="1" id="KW-0805">Transcription regulation</keyword>